<evidence type="ECO:0000313" key="2">
    <source>
        <dbReference type="Proteomes" id="UP001314635"/>
    </source>
</evidence>
<organism evidence="1 2">
    <name type="scientific">Bradyrhizobium denitrificans</name>
    <dbReference type="NCBI Taxonomy" id="2734912"/>
    <lineage>
        <taxon>Bacteria</taxon>
        <taxon>Pseudomonadati</taxon>
        <taxon>Pseudomonadota</taxon>
        <taxon>Alphaproteobacteria</taxon>
        <taxon>Hyphomicrobiales</taxon>
        <taxon>Nitrobacteraceae</taxon>
        <taxon>Bradyrhizobium</taxon>
    </lineage>
</organism>
<reference evidence="2" key="1">
    <citation type="journal article" date="2021" name="ISME J.">
        <title>Evolutionary origin and ecological implication of a unique nif island in free-living Bradyrhizobium lineages.</title>
        <authorList>
            <person name="Tao J."/>
        </authorList>
    </citation>
    <scope>NUCLEOTIDE SEQUENCE [LARGE SCALE GENOMIC DNA]</scope>
    <source>
        <strain evidence="2">SZCCT0094</strain>
    </source>
</reference>
<comment type="caution">
    <text evidence="1">The sequence shown here is derived from an EMBL/GenBank/DDBJ whole genome shotgun (WGS) entry which is preliminary data.</text>
</comment>
<keyword evidence="2" id="KW-1185">Reference proteome</keyword>
<sequence length="104" mass="11768">MSKKSPGRNPDADLLLLIDRHRRLWGEWDRLHHVDEDHPEIERIWYQVLDAARAVVLTPAFTAAGLDGKREVVRLNEMDTGDVHGLVAFALHMDEHRLAAATAA</sequence>
<gene>
    <name evidence="1" type="ORF">JQ619_10735</name>
</gene>
<dbReference type="Proteomes" id="UP001314635">
    <property type="component" value="Unassembled WGS sequence"/>
</dbReference>
<proteinExistence type="predicted"/>
<dbReference type="EMBL" id="JAFCLK010000008">
    <property type="protein sequence ID" value="MBR1136241.1"/>
    <property type="molecule type" value="Genomic_DNA"/>
</dbReference>
<protein>
    <submittedName>
        <fullName evidence="1">Uncharacterized protein</fullName>
    </submittedName>
</protein>
<dbReference type="RefSeq" id="WP_172236527.1">
    <property type="nucleotide sequence ID" value="NZ_JABFDP010000009.1"/>
</dbReference>
<evidence type="ECO:0000313" key="1">
    <source>
        <dbReference type="EMBL" id="MBR1136241.1"/>
    </source>
</evidence>
<accession>A0ABS5G512</accession>
<name>A0ABS5G512_9BRAD</name>